<dbReference type="EMBL" id="JAUTXU010000001">
    <property type="protein sequence ID" value="KAK3726100.1"/>
    <property type="molecule type" value="Genomic_DNA"/>
</dbReference>
<gene>
    <name evidence="1" type="ORF">LTR37_000248</name>
</gene>
<sequence>MTSPADDIRRGGSRFCCEAGVARPSASVVRISLRMIKSQAMYRQLPDSAEYETIYRESFLSQQFRRLRKCPPSMLEELNAVLELAMFESTAAPQGQAVAGAAPDSSVLKPRRRRWKTVLRGWRRRL</sequence>
<accession>A0ACC3NZA8</accession>
<comment type="caution">
    <text evidence="1">The sequence shown here is derived from an EMBL/GenBank/DDBJ whole genome shotgun (WGS) entry which is preliminary data.</text>
</comment>
<evidence type="ECO:0000313" key="1">
    <source>
        <dbReference type="EMBL" id="KAK3726100.1"/>
    </source>
</evidence>
<reference evidence="1" key="1">
    <citation type="submission" date="2023-07" db="EMBL/GenBank/DDBJ databases">
        <title>Black Yeasts Isolated from many extreme environments.</title>
        <authorList>
            <person name="Coleine C."/>
            <person name="Stajich J.E."/>
            <person name="Selbmann L."/>
        </authorList>
    </citation>
    <scope>NUCLEOTIDE SEQUENCE</scope>
    <source>
        <strain evidence="1">CCFEE 5714</strain>
    </source>
</reference>
<protein>
    <submittedName>
        <fullName evidence="1">Uncharacterized protein</fullName>
    </submittedName>
</protein>
<evidence type="ECO:0000313" key="2">
    <source>
        <dbReference type="Proteomes" id="UP001281147"/>
    </source>
</evidence>
<dbReference type="Proteomes" id="UP001281147">
    <property type="component" value="Unassembled WGS sequence"/>
</dbReference>
<organism evidence="1 2">
    <name type="scientific">Vermiconidia calcicola</name>
    <dbReference type="NCBI Taxonomy" id="1690605"/>
    <lineage>
        <taxon>Eukaryota</taxon>
        <taxon>Fungi</taxon>
        <taxon>Dikarya</taxon>
        <taxon>Ascomycota</taxon>
        <taxon>Pezizomycotina</taxon>
        <taxon>Dothideomycetes</taxon>
        <taxon>Dothideomycetidae</taxon>
        <taxon>Mycosphaerellales</taxon>
        <taxon>Extremaceae</taxon>
        <taxon>Vermiconidia</taxon>
    </lineage>
</organism>
<keyword evidence="2" id="KW-1185">Reference proteome</keyword>
<name>A0ACC3NZA8_9PEZI</name>
<proteinExistence type="predicted"/>